<reference evidence="1" key="2">
    <citation type="journal article" date="2015" name="Data Brief">
        <title>Shoot transcriptome of the giant reed, Arundo donax.</title>
        <authorList>
            <person name="Barrero R.A."/>
            <person name="Guerrero F.D."/>
            <person name="Moolhuijzen P."/>
            <person name="Goolsby J.A."/>
            <person name="Tidwell J."/>
            <person name="Bellgard S.E."/>
            <person name="Bellgard M.I."/>
        </authorList>
    </citation>
    <scope>NUCLEOTIDE SEQUENCE</scope>
    <source>
        <tissue evidence="1">Shoot tissue taken approximately 20 cm above the soil surface</tissue>
    </source>
</reference>
<protein>
    <submittedName>
        <fullName evidence="1">Uncharacterized protein</fullName>
    </submittedName>
</protein>
<dbReference type="AlphaFoldDB" id="A0A0A9D930"/>
<sequence>MLSMHCPFSSSPLYVWLLWTIASSKPDEYATFVSSAPLILFISCRFWALATV</sequence>
<proteinExistence type="predicted"/>
<reference evidence="1" key="1">
    <citation type="submission" date="2014-09" db="EMBL/GenBank/DDBJ databases">
        <authorList>
            <person name="Magalhaes I.L.F."/>
            <person name="Oliveira U."/>
            <person name="Santos F.R."/>
            <person name="Vidigal T.H.D.A."/>
            <person name="Brescovit A.D."/>
            <person name="Santos A.J."/>
        </authorList>
    </citation>
    <scope>NUCLEOTIDE SEQUENCE</scope>
    <source>
        <tissue evidence="1">Shoot tissue taken approximately 20 cm above the soil surface</tissue>
    </source>
</reference>
<dbReference type="EMBL" id="GBRH01213564">
    <property type="protein sequence ID" value="JAD84331.1"/>
    <property type="molecule type" value="Transcribed_RNA"/>
</dbReference>
<evidence type="ECO:0000313" key="1">
    <source>
        <dbReference type="EMBL" id="JAD84331.1"/>
    </source>
</evidence>
<organism evidence="1">
    <name type="scientific">Arundo donax</name>
    <name type="common">Giant reed</name>
    <name type="synonym">Donax arundinaceus</name>
    <dbReference type="NCBI Taxonomy" id="35708"/>
    <lineage>
        <taxon>Eukaryota</taxon>
        <taxon>Viridiplantae</taxon>
        <taxon>Streptophyta</taxon>
        <taxon>Embryophyta</taxon>
        <taxon>Tracheophyta</taxon>
        <taxon>Spermatophyta</taxon>
        <taxon>Magnoliopsida</taxon>
        <taxon>Liliopsida</taxon>
        <taxon>Poales</taxon>
        <taxon>Poaceae</taxon>
        <taxon>PACMAD clade</taxon>
        <taxon>Arundinoideae</taxon>
        <taxon>Arundineae</taxon>
        <taxon>Arundo</taxon>
    </lineage>
</organism>
<accession>A0A0A9D930</accession>
<name>A0A0A9D930_ARUDO</name>